<keyword evidence="3" id="KW-1185">Reference proteome</keyword>
<proteinExistence type="predicted"/>
<dbReference type="AlphaFoldDB" id="A0A8I1GB44"/>
<dbReference type="GO" id="GO:0003677">
    <property type="term" value="F:DNA binding"/>
    <property type="evidence" value="ECO:0007669"/>
    <property type="project" value="InterPro"/>
</dbReference>
<evidence type="ECO:0000313" key="3">
    <source>
        <dbReference type="Proteomes" id="UP000623250"/>
    </source>
</evidence>
<dbReference type="GO" id="GO:0006352">
    <property type="term" value="P:DNA-templated transcription initiation"/>
    <property type="evidence" value="ECO:0007669"/>
    <property type="project" value="InterPro"/>
</dbReference>
<accession>A0A8I1GB44</accession>
<organism evidence="2 3">
    <name type="scientific">Rhodomicrobium udaipurense</name>
    <dbReference type="NCBI Taxonomy" id="1202716"/>
    <lineage>
        <taxon>Bacteria</taxon>
        <taxon>Pseudomonadati</taxon>
        <taxon>Pseudomonadota</taxon>
        <taxon>Alphaproteobacteria</taxon>
        <taxon>Hyphomicrobiales</taxon>
        <taxon>Hyphomicrobiaceae</taxon>
        <taxon>Rhodomicrobium</taxon>
    </lineage>
</organism>
<dbReference type="Pfam" id="PF08281">
    <property type="entry name" value="Sigma70_r4_2"/>
    <property type="match status" value="1"/>
</dbReference>
<comment type="caution">
    <text evidence="2">The sequence shown here is derived from an EMBL/GenBank/DDBJ whole genome shotgun (WGS) entry which is preliminary data.</text>
</comment>
<name>A0A8I1GB44_9HYPH</name>
<dbReference type="Proteomes" id="UP000623250">
    <property type="component" value="Unassembled WGS sequence"/>
</dbReference>
<protein>
    <recommendedName>
        <fullName evidence="1">RNA polymerase sigma factor 70 region 4 type 2 domain-containing protein</fullName>
    </recommendedName>
</protein>
<dbReference type="Gene3D" id="1.20.140.160">
    <property type="match status" value="1"/>
</dbReference>
<reference evidence="2 3" key="1">
    <citation type="submission" date="2020-12" db="EMBL/GenBank/DDBJ databases">
        <title>Revised draft genomes of Rhodomicrobium vannielii ATCC 17100 and Rhodomicrobium udaipurense JA643.</title>
        <authorList>
            <person name="Conners E.M."/>
            <person name="Davenport E.J."/>
            <person name="Bose A."/>
        </authorList>
    </citation>
    <scope>NUCLEOTIDE SEQUENCE [LARGE SCALE GENOMIC DNA]</scope>
    <source>
        <strain evidence="2 3">JA643</strain>
    </source>
</reference>
<evidence type="ECO:0000313" key="2">
    <source>
        <dbReference type="EMBL" id="MBJ7543827.1"/>
    </source>
</evidence>
<feature type="domain" description="RNA polymerase sigma factor 70 region 4 type 2" evidence="1">
    <location>
        <begin position="111"/>
        <end position="144"/>
    </location>
</feature>
<dbReference type="RefSeq" id="WP_037241627.1">
    <property type="nucleotide sequence ID" value="NZ_JAEMUK010000018.1"/>
</dbReference>
<evidence type="ECO:0000259" key="1">
    <source>
        <dbReference type="Pfam" id="PF08281"/>
    </source>
</evidence>
<dbReference type="InterPro" id="IPR013324">
    <property type="entry name" value="RNA_pol_sigma_r3/r4-like"/>
</dbReference>
<dbReference type="EMBL" id="JAEMUK010000018">
    <property type="protein sequence ID" value="MBJ7543827.1"/>
    <property type="molecule type" value="Genomic_DNA"/>
</dbReference>
<dbReference type="SUPFAM" id="SSF88659">
    <property type="entry name" value="Sigma3 and sigma4 domains of RNA polymerase sigma factors"/>
    <property type="match status" value="1"/>
</dbReference>
<dbReference type="GO" id="GO:0016987">
    <property type="term" value="F:sigma factor activity"/>
    <property type="evidence" value="ECO:0007669"/>
    <property type="project" value="InterPro"/>
</dbReference>
<gene>
    <name evidence="2" type="ORF">JDN41_09660</name>
</gene>
<sequence length="188" mass="20702">MANFGQSQSRARDGLLAAAPRLYKFALAITANADLAQALLRGALKSLQNRKDWREDDRDHLTEAFRRIYALWNTKLAEDPNLQKKYVPDARLFGASLLKGSLAGNAHFAKFISSLPSQQRAALYLVYGEGASYDEAADAVGLPVLGLMKCLARGHVALSHWLDTRGFSDSARQSDLEIDPSIIRERAA</sequence>
<dbReference type="InterPro" id="IPR013249">
    <property type="entry name" value="RNA_pol_sigma70_r4_t2"/>
</dbReference>